<proteinExistence type="predicted"/>
<sequence length="267" mass="29176">VTTDQNESNRAPQLVANRIVGNGNIQDLPPTIPRYEGSAGSYTGRTISRVLSPASRPSVVHATSAPVRSSGGGKLLMVRRSDGTTQFLRQIPQGEESNATHLPVVKTRSQQPLIGSRIVRVASRQDQPTSTRLVSAHGVEVTTARQGIEQTVDPFMKRMAMEKAASGSVTASQGAHRRQVGRPAEAYEEIYYEPSEDQVVYTDGVRPITRPSNRYGQNTVISRMVPRSSNAFVGRSQASNVRILELERTEDLEKKQIRTKSAAKRAG</sequence>
<gene>
    <name evidence="1" type="ORF">SVUK_LOCUS5597</name>
</gene>
<dbReference type="AlphaFoldDB" id="A0A3P7IU05"/>
<keyword evidence="2" id="KW-1185">Reference proteome</keyword>
<accession>A0A3P7IU05</accession>
<evidence type="ECO:0000313" key="1">
    <source>
        <dbReference type="EMBL" id="VDM70599.1"/>
    </source>
</evidence>
<feature type="non-terminal residue" evidence="1">
    <location>
        <position position="1"/>
    </location>
</feature>
<reference evidence="1 2" key="1">
    <citation type="submission" date="2018-11" db="EMBL/GenBank/DDBJ databases">
        <authorList>
            <consortium name="Pathogen Informatics"/>
        </authorList>
    </citation>
    <scope>NUCLEOTIDE SEQUENCE [LARGE SCALE GENOMIC DNA]</scope>
</reference>
<protein>
    <submittedName>
        <fullName evidence="1">Uncharacterized protein</fullName>
    </submittedName>
</protein>
<name>A0A3P7IU05_STRVU</name>
<dbReference type="OrthoDB" id="5868651at2759"/>
<evidence type="ECO:0000313" key="2">
    <source>
        <dbReference type="Proteomes" id="UP000270094"/>
    </source>
</evidence>
<dbReference type="Proteomes" id="UP000270094">
    <property type="component" value="Unassembled WGS sequence"/>
</dbReference>
<organism evidence="1 2">
    <name type="scientific">Strongylus vulgaris</name>
    <name type="common">Blood worm</name>
    <dbReference type="NCBI Taxonomy" id="40348"/>
    <lineage>
        <taxon>Eukaryota</taxon>
        <taxon>Metazoa</taxon>
        <taxon>Ecdysozoa</taxon>
        <taxon>Nematoda</taxon>
        <taxon>Chromadorea</taxon>
        <taxon>Rhabditida</taxon>
        <taxon>Rhabditina</taxon>
        <taxon>Rhabditomorpha</taxon>
        <taxon>Strongyloidea</taxon>
        <taxon>Strongylidae</taxon>
        <taxon>Strongylus</taxon>
    </lineage>
</organism>
<dbReference type="EMBL" id="UYYB01016814">
    <property type="protein sequence ID" value="VDM70599.1"/>
    <property type="molecule type" value="Genomic_DNA"/>
</dbReference>